<dbReference type="Pfam" id="PF00733">
    <property type="entry name" value="Asn_synthase"/>
    <property type="match status" value="1"/>
</dbReference>
<dbReference type="GO" id="GO:0006529">
    <property type="term" value="P:asparagine biosynthetic process"/>
    <property type="evidence" value="ECO:0007669"/>
    <property type="project" value="UniProtKB-KW"/>
</dbReference>
<evidence type="ECO:0000313" key="6">
    <source>
        <dbReference type="Proteomes" id="UP000015453"/>
    </source>
</evidence>
<feature type="non-terminal residue" evidence="5">
    <location>
        <position position="444"/>
    </location>
</feature>
<keyword evidence="2" id="KW-0061">Asparagine biosynthesis</keyword>
<proteinExistence type="predicted"/>
<evidence type="ECO:0000256" key="3">
    <source>
        <dbReference type="ARBA" id="ARBA00022962"/>
    </source>
</evidence>
<dbReference type="InterPro" id="IPR001962">
    <property type="entry name" value="Asn_synthase"/>
</dbReference>
<dbReference type="SUPFAM" id="SSF56235">
    <property type="entry name" value="N-terminal nucleophile aminohydrolases (Ntn hydrolases)"/>
    <property type="match status" value="1"/>
</dbReference>
<name>S8CN43_9LAMI</name>
<dbReference type="AlphaFoldDB" id="S8CN43"/>
<reference evidence="5 6" key="1">
    <citation type="journal article" date="2013" name="BMC Genomics">
        <title>The miniature genome of a carnivorous plant Genlisea aurea contains a low number of genes and short non-coding sequences.</title>
        <authorList>
            <person name="Leushkin E.V."/>
            <person name="Sutormin R.A."/>
            <person name="Nabieva E.R."/>
            <person name="Penin A.A."/>
            <person name="Kondrashov A.S."/>
            <person name="Logacheva M.D."/>
        </authorList>
    </citation>
    <scope>NUCLEOTIDE SEQUENCE [LARGE SCALE GENOMIC DNA]</scope>
</reference>
<evidence type="ECO:0000256" key="1">
    <source>
        <dbReference type="ARBA" id="ARBA00022605"/>
    </source>
</evidence>
<keyword evidence="6" id="KW-1185">Reference proteome</keyword>
<dbReference type="GO" id="GO:0004066">
    <property type="term" value="F:asparagine synthase (glutamine-hydrolyzing) activity"/>
    <property type="evidence" value="ECO:0007669"/>
    <property type="project" value="InterPro"/>
</dbReference>
<accession>S8CN43</accession>
<organism evidence="5 6">
    <name type="scientific">Genlisea aurea</name>
    <dbReference type="NCBI Taxonomy" id="192259"/>
    <lineage>
        <taxon>Eukaryota</taxon>
        <taxon>Viridiplantae</taxon>
        <taxon>Streptophyta</taxon>
        <taxon>Embryophyta</taxon>
        <taxon>Tracheophyta</taxon>
        <taxon>Spermatophyta</taxon>
        <taxon>Magnoliopsida</taxon>
        <taxon>eudicotyledons</taxon>
        <taxon>Gunneridae</taxon>
        <taxon>Pentapetalae</taxon>
        <taxon>asterids</taxon>
        <taxon>lamiids</taxon>
        <taxon>Lamiales</taxon>
        <taxon>Lentibulariaceae</taxon>
        <taxon>Genlisea</taxon>
    </lineage>
</organism>
<dbReference type="InterPro" id="IPR051857">
    <property type="entry name" value="Asn_synthetase_domain"/>
</dbReference>
<dbReference type="Gene3D" id="3.60.20.10">
    <property type="entry name" value="Glutamine Phosphoribosylpyrophosphate, subunit 1, domain 1"/>
    <property type="match status" value="1"/>
</dbReference>
<dbReference type="InterPro" id="IPR029055">
    <property type="entry name" value="Ntn_hydrolases_N"/>
</dbReference>
<dbReference type="SUPFAM" id="SSF52402">
    <property type="entry name" value="Adenine nucleotide alpha hydrolases-like"/>
    <property type="match status" value="1"/>
</dbReference>
<evidence type="ECO:0000313" key="5">
    <source>
        <dbReference type="EMBL" id="EPS66201.1"/>
    </source>
</evidence>
<comment type="caution">
    <text evidence="5">The sequence shown here is derived from an EMBL/GenBank/DDBJ whole genome shotgun (WGS) entry which is preliminary data.</text>
</comment>
<dbReference type="InterPro" id="IPR014729">
    <property type="entry name" value="Rossmann-like_a/b/a_fold"/>
</dbReference>
<dbReference type="PROSITE" id="PS51278">
    <property type="entry name" value="GATASE_TYPE_2"/>
    <property type="match status" value="1"/>
</dbReference>
<dbReference type="CDD" id="cd01991">
    <property type="entry name" value="Asn_synthase_B_C"/>
    <property type="match status" value="1"/>
</dbReference>
<dbReference type="Gene3D" id="3.40.50.620">
    <property type="entry name" value="HUPs"/>
    <property type="match status" value="1"/>
</dbReference>
<keyword evidence="1" id="KW-0028">Amino-acid biosynthesis</keyword>
<sequence>MCGIALIISGIEICWSHSIQIDASLPASRLTSPSLFSEEDLKASLLRRGPDSIGTGIICLHTSVSSDERNDFVLQSRLAGEEDEAIEPERELRGELILIGATLQLRGLAPVAQPLTDAVQNVLVYNGEIFGGIHVSSCRNDTEILMEALGRCCSCLSHEGNGSSCFFTTGKESVPELLSRIRGPWGLIYWQDSSKTLWFGRDAFGRRSILVHWPTRDDPRLLLSSVSPPSSIQQDHDFSYRSGMVGVNYWEELPCGIYSTSISAAKARGSLIGEVKKHEWNDGELKKLISWERTLVEPIPGNLPFLPITKSSWSLISGVPVEASRKVLMALEESVMRRAIFGRDEFPKIGAPVGVLFSGGLDSMIIAALLHRCISSEYEIDLLNVSFDSEAAPDRISAREGLKELQKVSPSRRWNLVEIDADLQKLSSETKHVMALISPAKTYM</sequence>
<dbReference type="EMBL" id="AUSU01003806">
    <property type="protein sequence ID" value="EPS66201.1"/>
    <property type="molecule type" value="Genomic_DNA"/>
</dbReference>
<dbReference type="Proteomes" id="UP000015453">
    <property type="component" value="Unassembled WGS sequence"/>
</dbReference>
<dbReference type="OrthoDB" id="10252281at2759"/>
<dbReference type="PANTHER" id="PTHR45937:SF1">
    <property type="entry name" value="ASPARAGINE SYNTHETASE DOMAIN-CONTAINING PROTEIN 1"/>
    <property type="match status" value="1"/>
</dbReference>
<dbReference type="InterPro" id="IPR017932">
    <property type="entry name" value="GATase_2_dom"/>
</dbReference>
<protein>
    <recommendedName>
        <fullName evidence="4">Glutamine amidotransferase type-2 domain-containing protein</fullName>
    </recommendedName>
</protein>
<dbReference type="PANTHER" id="PTHR45937">
    <property type="entry name" value="ASPARAGINE SYNTHETASE DOMAIN-CONTAINING PROTEIN 1"/>
    <property type="match status" value="1"/>
</dbReference>
<evidence type="ECO:0000256" key="2">
    <source>
        <dbReference type="ARBA" id="ARBA00022888"/>
    </source>
</evidence>
<gene>
    <name evidence="5" type="ORF">M569_08576</name>
</gene>
<evidence type="ECO:0000259" key="4">
    <source>
        <dbReference type="PROSITE" id="PS51278"/>
    </source>
</evidence>
<feature type="domain" description="Glutamine amidotransferase type-2" evidence="4">
    <location>
        <begin position="2"/>
        <end position="264"/>
    </location>
</feature>
<keyword evidence="3" id="KW-0315">Glutamine amidotransferase</keyword>